<proteinExistence type="inferred from homology"/>
<evidence type="ECO:0008006" key="10">
    <source>
        <dbReference type="Google" id="ProtNLM"/>
    </source>
</evidence>
<dbReference type="GO" id="GO:0020037">
    <property type="term" value="F:heme binding"/>
    <property type="evidence" value="ECO:0007669"/>
    <property type="project" value="InterPro"/>
</dbReference>
<dbReference type="Gene3D" id="1.10.630.10">
    <property type="entry name" value="Cytochrome P450"/>
    <property type="match status" value="1"/>
</dbReference>
<dbReference type="InterPro" id="IPR002401">
    <property type="entry name" value="Cyt_P450_E_grp-I"/>
</dbReference>
<feature type="signal peptide" evidence="7">
    <location>
        <begin position="1"/>
        <end position="22"/>
    </location>
</feature>
<comment type="caution">
    <text evidence="8">The sequence shown here is derived from an EMBL/GenBank/DDBJ whole genome shotgun (WGS) entry which is preliminary data.</text>
</comment>
<evidence type="ECO:0000256" key="4">
    <source>
        <dbReference type="ARBA" id="ARBA00023004"/>
    </source>
</evidence>
<dbReference type="PROSITE" id="PS00086">
    <property type="entry name" value="CYTOCHROME_P450"/>
    <property type="match status" value="1"/>
</dbReference>
<comment type="similarity">
    <text evidence="1 6">Belongs to the cytochrome P450 family.</text>
</comment>
<evidence type="ECO:0000256" key="2">
    <source>
        <dbReference type="ARBA" id="ARBA00022723"/>
    </source>
</evidence>
<dbReference type="Proteomes" id="UP000825729">
    <property type="component" value="Unassembled WGS sequence"/>
</dbReference>
<dbReference type="PRINTS" id="PR00463">
    <property type="entry name" value="EP450I"/>
</dbReference>
<dbReference type="CDD" id="cd11064">
    <property type="entry name" value="CYP86A"/>
    <property type="match status" value="1"/>
</dbReference>
<protein>
    <recommendedName>
        <fullName evidence="10">Cytochrome P450</fullName>
    </recommendedName>
</protein>
<dbReference type="InterPro" id="IPR001128">
    <property type="entry name" value="Cyt_P450"/>
</dbReference>
<evidence type="ECO:0000256" key="7">
    <source>
        <dbReference type="SAM" id="SignalP"/>
    </source>
</evidence>
<keyword evidence="3 6" id="KW-0560">Oxidoreductase</keyword>
<keyword evidence="9" id="KW-1185">Reference proteome</keyword>
<evidence type="ECO:0000256" key="5">
    <source>
        <dbReference type="PIRSR" id="PIRSR602401-1"/>
    </source>
</evidence>
<dbReference type="AlphaFoldDB" id="A0AAV7F1A5"/>
<dbReference type="PANTHER" id="PTHR24296">
    <property type="entry name" value="CYTOCHROME P450"/>
    <property type="match status" value="1"/>
</dbReference>
<dbReference type="InterPro" id="IPR017972">
    <property type="entry name" value="Cyt_P450_CS"/>
</dbReference>
<keyword evidence="5 6" id="KW-0349">Heme</keyword>
<dbReference type="InterPro" id="IPR036396">
    <property type="entry name" value="Cyt_P450_sf"/>
</dbReference>
<dbReference type="SUPFAM" id="SSF48264">
    <property type="entry name" value="Cytochrome P450"/>
    <property type="match status" value="1"/>
</dbReference>
<keyword evidence="2 5" id="KW-0479">Metal-binding</keyword>
<dbReference type="PRINTS" id="PR00385">
    <property type="entry name" value="P450"/>
</dbReference>
<dbReference type="Pfam" id="PF00067">
    <property type="entry name" value="p450"/>
    <property type="match status" value="1"/>
</dbReference>
<keyword evidence="7" id="KW-0732">Signal</keyword>
<dbReference type="EMBL" id="JAINDJ010000003">
    <property type="protein sequence ID" value="KAG9454852.1"/>
    <property type="molecule type" value="Genomic_DNA"/>
</dbReference>
<name>A0AAV7F1A5_ARIFI</name>
<evidence type="ECO:0000256" key="3">
    <source>
        <dbReference type="ARBA" id="ARBA00023002"/>
    </source>
</evidence>
<gene>
    <name evidence="8" type="ORF">H6P81_007756</name>
</gene>
<evidence type="ECO:0000256" key="1">
    <source>
        <dbReference type="ARBA" id="ARBA00010617"/>
    </source>
</evidence>
<evidence type="ECO:0000313" key="9">
    <source>
        <dbReference type="Proteomes" id="UP000825729"/>
    </source>
</evidence>
<organism evidence="8 9">
    <name type="scientific">Aristolochia fimbriata</name>
    <name type="common">White veined hardy Dutchman's pipe vine</name>
    <dbReference type="NCBI Taxonomy" id="158543"/>
    <lineage>
        <taxon>Eukaryota</taxon>
        <taxon>Viridiplantae</taxon>
        <taxon>Streptophyta</taxon>
        <taxon>Embryophyta</taxon>
        <taxon>Tracheophyta</taxon>
        <taxon>Spermatophyta</taxon>
        <taxon>Magnoliopsida</taxon>
        <taxon>Magnoliidae</taxon>
        <taxon>Piperales</taxon>
        <taxon>Aristolochiaceae</taxon>
        <taxon>Aristolochia</taxon>
    </lineage>
</organism>
<dbReference type="GO" id="GO:0006629">
    <property type="term" value="P:lipid metabolic process"/>
    <property type="evidence" value="ECO:0007669"/>
    <property type="project" value="UniProtKB-ARBA"/>
</dbReference>
<comment type="cofactor">
    <cofactor evidence="5">
        <name>heme</name>
        <dbReference type="ChEBI" id="CHEBI:30413"/>
    </cofactor>
</comment>
<evidence type="ECO:0000313" key="8">
    <source>
        <dbReference type="EMBL" id="KAG9454852.1"/>
    </source>
</evidence>
<sequence>MDLSHLLQSLLFFLVLTYLIVSFHGRKQSSNAVRSGFKSYPVVGFLPGFIKNRHRFLDWMTDVLVLQPTNTLVLRRPGDSDGIITADPMNIEHILKTNFGNYPKGDRFVSTLQDFLGEGIFISEGDQWKEQRKTASFEFSTKSLRNFVMDAVRFELSNRLVPLLDRAAGGEKKTVLDLQDMLERFAVDNVCKLAFDEDPGCLAGDGASRPHFVRAFDDAANIVAARFMYSFQTLWKIKKFLNVGSERRLRESIDAVHDFATEIIRRRKEKLIIERDANAAGDGDLLSRFMASHGESNEVALRDMVVSFVLAGRDTTSSGLSWFFWVLSSRPDVEKNILSEIESVRGLHGTRPGETFGFEELRDMHYLHAAISEAMRLYTPVPFGSKECQEDETLPDGTFIRKGWFVSYSPYSMGRLERLWGPDCLSYRPERWLEKGIFRAESQFKYPVFHAGPRVCLGKEMAYIQMKSIAACVVEMFEVEVLEKEKRPEFILSLTLRMKGGLPVRVRRRSSSQSRD</sequence>
<dbReference type="GO" id="GO:0004497">
    <property type="term" value="F:monooxygenase activity"/>
    <property type="evidence" value="ECO:0007669"/>
    <property type="project" value="UniProtKB-KW"/>
</dbReference>
<dbReference type="GO" id="GO:0005506">
    <property type="term" value="F:iron ion binding"/>
    <property type="evidence" value="ECO:0007669"/>
    <property type="project" value="InterPro"/>
</dbReference>
<accession>A0AAV7F1A5</accession>
<keyword evidence="6" id="KW-0503">Monooxygenase</keyword>
<dbReference type="GO" id="GO:0016705">
    <property type="term" value="F:oxidoreductase activity, acting on paired donors, with incorporation or reduction of molecular oxygen"/>
    <property type="evidence" value="ECO:0007669"/>
    <property type="project" value="InterPro"/>
</dbReference>
<keyword evidence="4 5" id="KW-0408">Iron</keyword>
<feature type="binding site" description="axial binding residue" evidence="5">
    <location>
        <position position="456"/>
    </location>
    <ligand>
        <name>heme</name>
        <dbReference type="ChEBI" id="CHEBI:30413"/>
    </ligand>
    <ligandPart>
        <name>Fe</name>
        <dbReference type="ChEBI" id="CHEBI:18248"/>
    </ligandPart>
</feature>
<feature type="chain" id="PRO_5043529541" description="Cytochrome P450" evidence="7">
    <location>
        <begin position="23"/>
        <end position="516"/>
    </location>
</feature>
<reference evidence="8 9" key="1">
    <citation type="submission" date="2021-07" db="EMBL/GenBank/DDBJ databases">
        <title>The Aristolochia fimbriata genome: insights into angiosperm evolution, floral development and chemical biosynthesis.</title>
        <authorList>
            <person name="Jiao Y."/>
        </authorList>
    </citation>
    <scope>NUCLEOTIDE SEQUENCE [LARGE SCALE GENOMIC DNA]</scope>
    <source>
        <strain evidence="8">IBCAS-2021</strain>
        <tissue evidence="8">Leaf</tissue>
    </source>
</reference>
<evidence type="ECO:0000256" key="6">
    <source>
        <dbReference type="RuleBase" id="RU000461"/>
    </source>
</evidence>